<gene>
    <name evidence="1" type="ORF">METZ01_LOCUS512753</name>
</gene>
<protein>
    <submittedName>
        <fullName evidence="1">Uncharacterized protein</fullName>
    </submittedName>
</protein>
<dbReference type="EMBL" id="UINC01228542">
    <property type="protein sequence ID" value="SVE59899.1"/>
    <property type="molecule type" value="Genomic_DNA"/>
</dbReference>
<reference evidence="1" key="1">
    <citation type="submission" date="2018-05" db="EMBL/GenBank/DDBJ databases">
        <authorList>
            <person name="Lanie J.A."/>
            <person name="Ng W.-L."/>
            <person name="Kazmierczak K.M."/>
            <person name="Andrzejewski T.M."/>
            <person name="Davidsen T.M."/>
            <person name="Wayne K.J."/>
            <person name="Tettelin H."/>
            <person name="Glass J.I."/>
            <person name="Rusch D."/>
            <person name="Podicherti R."/>
            <person name="Tsui H.-C.T."/>
            <person name="Winkler M.E."/>
        </authorList>
    </citation>
    <scope>NUCLEOTIDE SEQUENCE</scope>
</reference>
<evidence type="ECO:0000313" key="1">
    <source>
        <dbReference type="EMBL" id="SVE59899.1"/>
    </source>
</evidence>
<dbReference type="AlphaFoldDB" id="A0A383ETC1"/>
<accession>A0A383ETC1</accession>
<name>A0A383ETC1_9ZZZZ</name>
<sequence length="68" mass="7983">MSKRAKQVLNNRIMDQMMVSNEEVEMGVYDQIFEKNPEDYEEVEKATTVAVKEFINGELVWKNPEEEA</sequence>
<proteinExistence type="predicted"/>
<organism evidence="1">
    <name type="scientific">marine metagenome</name>
    <dbReference type="NCBI Taxonomy" id="408172"/>
    <lineage>
        <taxon>unclassified sequences</taxon>
        <taxon>metagenomes</taxon>
        <taxon>ecological metagenomes</taxon>
    </lineage>
</organism>